<dbReference type="Gene3D" id="3.40.50.1820">
    <property type="entry name" value="alpha/beta hydrolase"/>
    <property type="match status" value="1"/>
</dbReference>
<dbReference type="PROSITE" id="PS51257">
    <property type="entry name" value="PROKAR_LIPOPROTEIN"/>
    <property type="match status" value="1"/>
</dbReference>
<keyword evidence="3 7" id="KW-0378">Hydrolase</keyword>
<dbReference type="Proteomes" id="UP000199515">
    <property type="component" value="Unassembled WGS sequence"/>
</dbReference>
<accession>A0A1H3SHR7</accession>
<protein>
    <submittedName>
        <fullName evidence="7">Alpha/beta hydrolase fold</fullName>
    </submittedName>
</protein>
<feature type="signal peptide" evidence="5">
    <location>
        <begin position="1"/>
        <end position="25"/>
    </location>
</feature>
<evidence type="ECO:0000256" key="2">
    <source>
        <dbReference type="ARBA" id="ARBA00022729"/>
    </source>
</evidence>
<dbReference type="InterPro" id="IPR000073">
    <property type="entry name" value="AB_hydrolase_1"/>
</dbReference>
<feature type="domain" description="AB hydrolase-1" evidence="6">
    <location>
        <begin position="120"/>
        <end position="503"/>
    </location>
</feature>
<comment type="similarity">
    <text evidence="1">Belongs to the peptidase S33 family.</text>
</comment>
<evidence type="ECO:0000256" key="5">
    <source>
        <dbReference type="SAM" id="SignalP"/>
    </source>
</evidence>
<keyword evidence="2 5" id="KW-0732">Signal</keyword>
<dbReference type="STRING" id="589385.SAMN05421504_1146"/>
<evidence type="ECO:0000313" key="8">
    <source>
        <dbReference type="Proteomes" id="UP000199515"/>
    </source>
</evidence>
<feature type="chain" id="PRO_5039453577" evidence="5">
    <location>
        <begin position="26"/>
        <end position="527"/>
    </location>
</feature>
<gene>
    <name evidence="7" type="ORF">SAMN05421504_1146</name>
</gene>
<keyword evidence="8" id="KW-1185">Reference proteome</keyword>
<dbReference type="InterPro" id="IPR029058">
    <property type="entry name" value="AB_hydrolase_fold"/>
</dbReference>
<evidence type="ECO:0000256" key="1">
    <source>
        <dbReference type="ARBA" id="ARBA00010088"/>
    </source>
</evidence>
<dbReference type="InterPro" id="IPR051601">
    <property type="entry name" value="Serine_prot/Carboxylest_S33"/>
</dbReference>
<organism evidence="7 8">
    <name type="scientific">Amycolatopsis xylanica</name>
    <dbReference type="NCBI Taxonomy" id="589385"/>
    <lineage>
        <taxon>Bacteria</taxon>
        <taxon>Bacillati</taxon>
        <taxon>Actinomycetota</taxon>
        <taxon>Actinomycetes</taxon>
        <taxon>Pseudonocardiales</taxon>
        <taxon>Pseudonocardiaceae</taxon>
        <taxon>Amycolatopsis</taxon>
    </lineage>
</organism>
<feature type="compositionally biased region" description="Basic and acidic residues" evidence="4">
    <location>
        <begin position="166"/>
        <end position="179"/>
    </location>
</feature>
<evidence type="ECO:0000256" key="4">
    <source>
        <dbReference type="SAM" id="MobiDB-lite"/>
    </source>
</evidence>
<dbReference type="PANTHER" id="PTHR43248:SF29">
    <property type="entry name" value="TRIPEPTIDYL AMINOPEPTIDASE"/>
    <property type="match status" value="1"/>
</dbReference>
<dbReference type="Pfam" id="PF00561">
    <property type="entry name" value="Abhydrolase_1"/>
    <property type="match status" value="1"/>
</dbReference>
<evidence type="ECO:0000259" key="6">
    <source>
        <dbReference type="Pfam" id="PF00561"/>
    </source>
</evidence>
<feature type="region of interest" description="Disordered" evidence="4">
    <location>
        <begin position="166"/>
        <end position="194"/>
    </location>
</feature>
<dbReference type="EMBL" id="FNON01000014">
    <property type="protein sequence ID" value="SDZ37512.1"/>
    <property type="molecule type" value="Genomic_DNA"/>
</dbReference>
<dbReference type="SUPFAM" id="SSF53474">
    <property type="entry name" value="alpha/beta-Hydrolases"/>
    <property type="match status" value="1"/>
</dbReference>
<dbReference type="AlphaFoldDB" id="A0A1H3SHR7"/>
<name>A0A1H3SHR7_9PSEU</name>
<proteinExistence type="inferred from homology"/>
<evidence type="ECO:0000256" key="3">
    <source>
        <dbReference type="ARBA" id="ARBA00022801"/>
    </source>
</evidence>
<evidence type="ECO:0000313" key="7">
    <source>
        <dbReference type="EMBL" id="SDZ37512.1"/>
    </source>
</evidence>
<dbReference type="GO" id="GO:0016787">
    <property type="term" value="F:hydrolase activity"/>
    <property type="evidence" value="ECO:0007669"/>
    <property type="project" value="UniProtKB-KW"/>
</dbReference>
<reference evidence="7 8" key="1">
    <citation type="submission" date="2016-10" db="EMBL/GenBank/DDBJ databases">
        <authorList>
            <person name="de Groot N.N."/>
        </authorList>
    </citation>
    <scope>NUCLEOTIDE SEQUENCE [LARGE SCALE GENOMIC DNA]</scope>
    <source>
        <strain evidence="7 8">CPCC 202699</strain>
    </source>
</reference>
<sequence>MITPRLVLASAVVCLLLTACTSAQVGTPNAQQAPGAPTPAPDAKALEKFTTQKLAWGECAAFAGGDASAEKVLKDKKFECAHLSVPLDYAKPDGDVIKIAVLRHQATKPDQRIGSLVTDPGGPGASGVRSAAGHVQRAPESDIVQRFDLVGFDPRGVGASEPRVKCLTDAERDADRAEDSESDNSPAGQAKQLADAKAYADKCAERTEHGKDMLANVGTRDVVRDLDILRAALGDEKLTYLGYSYGTQIGSAYAEAYPAKVRAMVLDGAVDPAQDTAESLVLQMAGFQNTFNEFAKTCVTRPDCALGKDAAGATKAFQDLVKPLITKPVQVGARKLSFEDAITGTLAALYSQAAWGFLNEGLANLTRNNGQNLMQLADSYYDRGQDGTYAGIIDVYYAVRCVDSPRVTDRAKIDSAHQRMLQGAPILDGGTPDMTELDICAAWPVPATSQPHTPKPEGLAPTLVISTTNDPATPYQAGVNLAKALGGRLLTFEGAQHTVYLQGNPCVDKAASAYLIDRTLPADGIRC</sequence>
<dbReference type="PANTHER" id="PTHR43248">
    <property type="entry name" value="2-SUCCINYL-6-HYDROXY-2,4-CYCLOHEXADIENE-1-CARBOXYLATE SYNTHASE"/>
    <property type="match status" value="1"/>
</dbReference>